<dbReference type="PROSITE" id="PS50213">
    <property type="entry name" value="FAS1"/>
    <property type="match status" value="1"/>
</dbReference>
<dbReference type="AlphaFoldDB" id="A0A2V0P6E0"/>
<proteinExistence type="predicted"/>
<dbReference type="SMART" id="SM00554">
    <property type="entry name" value="FAS1"/>
    <property type="match status" value="1"/>
</dbReference>
<dbReference type="OrthoDB" id="515320at2759"/>
<keyword evidence="3" id="KW-1185">Reference proteome</keyword>
<protein>
    <recommendedName>
        <fullName evidence="1">FAS1 domain-containing protein</fullName>
    </recommendedName>
</protein>
<dbReference type="Pfam" id="PF02469">
    <property type="entry name" value="Fasciclin"/>
    <property type="match status" value="1"/>
</dbReference>
<evidence type="ECO:0000313" key="2">
    <source>
        <dbReference type="EMBL" id="GBF93420.1"/>
    </source>
</evidence>
<reference evidence="2 3" key="1">
    <citation type="journal article" date="2018" name="Sci. Rep.">
        <title>Raphidocelis subcapitata (=Pseudokirchneriella subcapitata) provides an insight into genome evolution and environmental adaptations in the Sphaeropleales.</title>
        <authorList>
            <person name="Suzuki S."/>
            <person name="Yamaguchi H."/>
            <person name="Nakajima N."/>
            <person name="Kawachi M."/>
        </authorList>
    </citation>
    <scope>NUCLEOTIDE SEQUENCE [LARGE SCALE GENOMIC DNA]</scope>
    <source>
        <strain evidence="2 3">NIES-35</strain>
    </source>
</reference>
<accession>A0A2V0P6E0</accession>
<dbReference type="Proteomes" id="UP000247498">
    <property type="component" value="Unassembled WGS sequence"/>
</dbReference>
<dbReference type="InterPro" id="IPR000782">
    <property type="entry name" value="FAS1_domain"/>
</dbReference>
<sequence length="182" mass="18851">MSPRRASAQALKAASASEALQAVPYFSTLIAALQATNMTEVVGPAFNGTLIAPQDPGFANLTRLLGLSSPSDLLAPERRELLASVLRYHVLPEAVVAPLLLRDRQQLPTLLGDPITVARDVPGLIHLVGGTPLNVVTLLGYQGVATGGVVVVTDQVLLPAGVISGNAPLTPVFTPALGLGRR</sequence>
<dbReference type="InterPro" id="IPR036378">
    <property type="entry name" value="FAS1_dom_sf"/>
</dbReference>
<comment type="caution">
    <text evidence="2">The sequence shown here is derived from an EMBL/GenBank/DDBJ whole genome shotgun (WGS) entry which is preliminary data.</text>
</comment>
<feature type="domain" description="FAS1" evidence="1">
    <location>
        <begin position="13"/>
        <end position="157"/>
    </location>
</feature>
<evidence type="ECO:0000313" key="3">
    <source>
        <dbReference type="Proteomes" id="UP000247498"/>
    </source>
</evidence>
<dbReference type="Gene3D" id="2.30.180.10">
    <property type="entry name" value="FAS1 domain"/>
    <property type="match status" value="1"/>
</dbReference>
<dbReference type="SUPFAM" id="SSF82153">
    <property type="entry name" value="FAS1 domain"/>
    <property type="match status" value="1"/>
</dbReference>
<dbReference type="EMBL" id="BDRX01000040">
    <property type="protein sequence ID" value="GBF93420.1"/>
    <property type="molecule type" value="Genomic_DNA"/>
</dbReference>
<evidence type="ECO:0000259" key="1">
    <source>
        <dbReference type="PROSITE" id="PS50213"/>
    </source>
</evidence>
<gene>
    <name evidence="2" type="ORF">Rsub_06460</name>
</gene>
<organism evidence="2 3">
    <name type="scientific">Raphidocelis subcapitata</name>
    <dbReference type="NCBI Taxonomy" id="307507"/>
    <lineage>
        <taxon>Eukaryota</taxon>
        <taxon>Viridiplantae</taxon>
        <taxon>Chlorophyta</taxon>
        <taxon>core chlorophytes</taxon>
        <taxon>Chlorophyceae</taxon>
        <taxon>CS clade</taxon>
        <taxon>Sphaeropleales</taxon>
        <taxon>Selenastraceae</taxon>
        <taxon>Raphidocelis</taxon>
    </lineage>
</organism>
<name>A0A2V0P6E0_9CHLO</name>
<dbReference type="InParanoid" id="A0A2V0P6E0"/>